<organism evidence="1 2">
    <name type="scientific">Flavobacterium nackdongense</name>
    <dbReference type="NCBI Taxonomy" id="2547394"/>
    <lineage>
        <taxon>Bacteria</taxon>
        <taxon>Pseudomonadati</taxon>
        <taxon>Bacteroidota</taxon>
        <taxon>Flavobacteriia</taxon>
        <taxon>Flavobacteriales</taxon>
        <taxon>Flavobacteriaceae</taxon>
        <taxon>Flavobacterium</taxon>
    </lineage>
</organism>
<evidence type="ECO:0000313" key="2">
    <source>
        <dbReference type="Proteomes" id="UP000291124"/>
    </source>
</evidence>
<gene>
    <name evidence="1" type="ORF">E1750_00120</name>
</gene>
<proteinExistence type="predicted"/>
<dbReference type="RefSeq" id="WP_133274806.1">
    <property type="nucleotide sequence ID" value="NZ_CP037933.1"/>
</dbReference>
<dbReference type="Proteomes" id="UP000291124">
    <property type="component" value="Chromosome"/>
</dbReference>
<dbReference type="EMBL" id="CP037933">
    <property type="protein sequence ID" value="QBN17274.1"/>
    <property type="molecule type" value="Genomic_DNA"/>
</dbReference>
<name>A0A4P6Y9F5_9FLAO</name>
<reference evidence="2" key="1">
    <citation type="submission" date="2019-03" db="EMBL/GenBank/DDBJ databases">
        <title>Flavobacterium sp.</title>
        <authorList>
            <person name="Kim H."/>
        </authorList>
    </citation>
    <scope>NUCLEOTIDE SEQUENCE [LARGE SCALE GENOMIC DNA]</scope>
    <source>
        <strain evidence="2">GS13</strain>
    </source>
</reference>
<sequence>MNATIANFWNHFKENNFVFRLMPDIPKEEREKYFGKLNELLYEYNEDLGVIITNSKDKSELIITAKGNPYLFKDVELLVHYAPTIKPWIITAFLQPVGDIDEFEKGTDKPLEYFGIFLKISQMYFIPLENCNNPNRLGLRVYLKNYIVHKDNPRLREAVYTLIEHIIGEKAFANEINFIELEQFTADIINPQPIDLCYLIDYLREFNDPIL</sequence>
<dbReference type="AlphaFoldDB" id="A0A4P6Y9F5"/>
<accession>A0A4P6Y9F5</accession>
<evidence type="ECO:0000313" key="1">
    <source>
        <dbReference type="EMBL" id="QBN17274.1"/>
    </source>
</evidence>
<protein>
    <submittedName>
        <fullName evidence="1">Uncharacterized protein</fullName>
    </submittedName>
</protein>
<dbReference type="OrthoDB" id="1339084at2"/>
<dbReference type="KEGG" id="fnk:E1750_00120"/>
<keyword evidence="2" id="KW-1185">Reference proteome</keyword>